<dbReference type="SUPFAM" id="SSF49503">
    <property type="entry name" value="Cupredoxins"/>
    <property type="match status" value="1"/>
</dbReference>
<dbReference type="InterPro" id="IPR008972">
    <property type="entry name" value="Cupredoxin"/>
</dbReference>
<feature type="signal peptide" evidence="8">
    <location>
        <begin position="1"/>
        <end position="39"/>
    </location>
</feature>
<gene>
    <name evidence="10" type="ORF">DXX93_07775</name>
</gene>
<keyword evidence="5" id="KW-0249">Electron transport</keyword>
<comment type="subcellular location">
    <subcellularLocation>
        <location evidence="1">Periplasm</location>
    </subcellularLocation>
</comment>
<keyword evidence="2" id="KW-0813">Transport</keyword>
<evidence type="ECO:0000256" key="8">
    <source>
        <dbReference type="SAM" id="SignalP"/>
    </source>
</evidence>
<evidence type="ECO:0000256" key="1">
    <source>
        <dbReference type="ARBA" id="ARBA00004418"/>
    </source>
</evidence>
<dbReference type="AlphaFoldDB" id="A0A3E0TPF3"/>
<evidence type="ECO:0000313" key="11">
    <source>
        <dbReference type="Proteomes" id="UP000256478"/>
    </source>
</evidence>
<dbReference type="Pfam" id="PF00127">
    <property type="entry name" value="Copper-bind"/>
    <property type="match status" value="1"/>
</dbReference>
<dbReference type="Gene3D" id="2.60.40.420">
    <property type="entry name" value="Cupredoxins - blue copper proteins"/>
    <property type="match status" value="1"/>
</dbReference>
<evidence type="ECO:0000256" key="5">
    <source>
        <dbReference type="ARBA" id="ARBA00022982"/>
    </source>
</evidence>
<evidence type="ECO:0000256" key="4">
    <source>
        <dbReference type="ARBA" id="ARBA00022764"/>
    </source>
</evidence>
<feature type="domain" description="Blue (type 1) copper" evidence="9">
    <location>
        <begin position="51"/>
        <end position="130"/>
    </location>
</feature>
<dbReference type="InterPro" id="IPR001235">
    <property type="entry name" value="Copper_blue_Plastocyanin"/>
</dbReference>
<evidence type="ECO:0000313" key="10">
    <source>
        <dbReference type="EMBL" id="REL26491.1"/>
    </source>
</evidence>
<keyword evidence="6 7" id="KW-0186">Copper</keyword>
<dbReference type="InterPro" id="IPR002386">
    <property type="entry name" value="Amicyanin/Pseudoazurin"/>
</dbReference>
<dbReference type="Proteomes" id="UP000256478">
    <property type="component" value="Unassembled WGS sequence"/>
</dbReference>
<accession>A0A3E0TPF3</accession>
<reference evidence="10 11" key="1">
    <citation type="submission" date="2018-08" db="EMBL/GenBank/DDBJ databases">
        <title>Thalassotalea euphylliae genome.</title>
        <authorList>
            <person name="Summers S."/>
            <person name="Rice S.A."/>
            <person name="Freckelton M.L."/>
            <person name="Nedved B.T."/>
            <person name="Hadfield M.G."/>
        </authorList>
    </citation>
    <scope>NUCLEOTIDE SEQUENCE [LARGE SCALE GENOMIC DNA]</scope>
    <source>
        <strain evidence="10 11">H1</strain>
    </source>
</reference>
<dbReference type="GO" id="GO:0009055">
    <property type="term" value="F:electron transfer activity"/>
    <property type="evidence" value="ECO:0007669"/>
    <property type="project" value="InterPro"/>
</dbReference>
<dbReference type="InterPro" id="IPR000923">
    <property type="entry name" value="BlueCu_1"/>
</dbReference>
<keyword evidence="4" id="KW-0574">Periplasm</keyword>
<keyword evidence="3 7" id="KW-0479">Metal-binding</keyword>
<sequence>MRTIMRTNLNSVRDLATQAVTFLALCALLALCASNVAVAKNHEVKLLTADSNGQTMIMSPGYLKIAKGDTVTFIPADVTHNVESIAIPASAKKFTSTMGEKFSYTFDEQGVYLYKCTPHFVMGMLGVIQVDDANNLADVQKQWDTVGAGVVMNKERVANYLAQVK</sequence>
<evidence type="ECO:0000256" key="2">
    <source>
        <dbReference type="ARBA" id="ARBA00022448"/>
    </source>
</evidence>
<comment type="caution">
    <text evidence="10">The sequence shown here is derived from an EMBL/GenBank/DDBJ whole genome shotgun (WGS) entry which is preliminary data.</text>
</comment>
<evidence type="ECO:0000256" key="3">
    <source>
        <dbReference type="ARBA" id="ARBA00022723"/>
    </source>
</evidence>
<comment type="cofactor">
    <cofactor evidence="7">
        <name>Cu cation</name>
        <dbReference type="ChEBI" id="CHEBI:23378"/>
    </cofactor>
    <text evidence="7">Binds 1 copper ion per subunit.</text>
</comment>
<evidence type="ECO:0000256" key="7">
    <source>
        <dbReference type="PIRSR" id="PIRSR602386-1"/>
    </source>
</evidence>
<feature type="binding site" evidence="7">
    <location>
        <position position="80"/>
    </location>
    <ligand>
        <name>Cu cation</name>
        <dbReference type="ChEBI" id="CHEBI:23378"/>
    </ligand>
</feature>
<dbReference type="GO" id="GO:0042597">
    <property type="term" value="C:periplasmic space"/>
    <property type="evidence" value="ECO:0007669"/>
    <property type="project" value="UniProtKB-SubCell"/>
</dbReference>
<proteinExistence type="predicted"/>
<evidence type="ECO:0000259" key="9">
    <source>
        <dbReference type="Pfam" id="PF00127"/>
    </source>
</evidence>
<dbReference type="PROSITE" id="PS00196">
    <property type="entry name" value="COPPER_BLUE"/>
    <property type="match status" value="1"/>
</dbReference>
<keyword evidence="8" id="KW-0732">Signal</keyword>
<dbReference type="GO" id="GO:0005507">
    <property type="term" value="F:copper ion binding"/>
    <property type="evidence" value="ECO:0007669"/>
    <property type="project" value="InterPro"/>
</dbReference>
<dbReference type="OrthoDB" id="9757546at2"/>
<dbReference type="EMBL" id="QUOU01000001">
    <property type="protein sequence ID" value="REL26491.1"/>
    <property type="molecule type" value="Genomic_DNA"/>
</dbReference>
<feature type="binding site" evidence="7">
    <location>
        <position position="124"/>
    </location>
    <ligand>
        <name>Cu cation</name>
        <dbReference type="ChEBI" id="CHEBI:23378"/>
    </ligand>
</feature>
<dbReference type="PRINTS" id="PR00155">
    <property type="entry name" value="AMICYANIN"/>
</dbReference>
<organism evidence="10 11">
    <name type="scientific">Thalassotalea euphylliae</name>
    <dbReference type="NCBI Taxonomy" id="1655234"/>
    <lineage>
        <taxon>Bacteria</taxon>
        <taxon>Pseudomonadati</taxon>
        <taxon>Pseudomonadota</taxon>
        <taxon>Gammaproteobacteria</taxon>
        <taxon>Alteromonadales</taxon>
        <taxon>Colwelliaceae</taxon>
        <taxon>Thalassotalea</taxon>
    </lineage>
</organism>
<dbReference type="InterPro" id="IPR028871">
    <property type="entry name" value="BlueCu_1_BS"/>
</dbReference>
<feature type="binding site" evidence="7">
    <location>
        <position position="116"/>
    </location>
    <ligand>
        <name>Cu cation</name>
        <dbReference type="ChEBI" id="CHEBI:23378"/>
    </ligand>
</feature>
<protein>
    <submittedName>
        <fullName evidence="10">Pseudoazurin</fullName>
    </submittedName>
</protein>
<feature type="chain" id="PRO_5017791504" evidence="8">
    <location>
        <begin position="40"/>
        <end position="165"/>
    </location>
</feature>
<evidence type="ECO:0000256" key="6">
    <source>
        <dbReference type="ARBA" id="ARBA00023008"/>
    </source>
</evidence>
<feature type="binding site" evidence="7">
    <location>
        <position position="119"/>
    </location>
    <ligand>
        <name>Cu cation</name>
        <dbReference type="ChEBI" id="CHEBI:23378"/>
    </ligand>
</feature>
<dbReference type="PRINTS" id="PR00156">
    <property type="entry name" value="COPPERBLUE"/>
</dbReference>
<name>A0A3E0TPF3_9GAMM</name>